<reference evidence="1 2" key="1">
    <citation type="submission" date="2019-02" db="EMBL/GenBank/DDBJ databases">
        <title>Pedobacter sp. nov., a novel speices isolated from soil of pinguins habitat in Antarcitica.</title>
        <authorList>
            <person name="He R.-H."/>
        </authorList>
    </citation>
    <scope>NUCLEOTIDE SEQUENCE [LARGE SCALE GENOMIC DNA]</scope>
    <source>
        <strain evidence="1 2">E01020</strain>
    </source>
</reference>
<dbReference type="AlphaFoldDB" id="A0A4R5ML79"/>
<dbReference type="EMBL" id="SJCY01000004">
    <property type="protein sequence ID" value="TDG36450.1"/>
    <property type="molecule type" value="Genomic_DNA"/>
</dbReference>
<accession>A0A4R5ML79</accession>
<sequence>MKNIVLILMVSLSLQSCGQEKETYWQIASVYRPDEKPIKGMKEFYLDQIFQKNFNFRKRNDSLFFELPQKFKVSLKNFKSLSQLNIDEEEYFKMENHEFAGDKFLIKFKDNTLTDPKNGIIEFKQISKEDFEKNIAKDVAHKQEVARKMNALKSELAKQSPIILNAVKKLPLKTVKISNDKSDHEIALLIPEEIELKETGSVNNEQFGKILVGTFQKNSKIYDLVYPNIDYGLKQVSVWFSTDPTPFNIENYYSENPNMFIVKKEKNNIVGYTIRYDEDSEQAVVQSFFTLKYFKSGNSHIFIFADVNRRQTKNYPNAEEMNKIINFNYLMSENISLK</sequence>
<evidence type="ECO:0000313" key="1">
    <source>
        <dbReference type="EMBL" id="TDG36450.1"/>
    </source>
</evidence>
<name>A0A4R5ML79_9SPHI</name>
<gene>
    <name evidence="1" type="ORF">EZJ43_07995</name>
</gene>
<evidence type="ECO:0000313" key="2">
    <source>
        <dbReference type="Proteomes" id="UP000295668"/>
    </source>
</evidence>
<protein>
    <submittedName>
        <fullName evidence="1">Uncharacterized protein</fullName>
    </submittedName>
</protein>
<dbReference type="Proteomes" id="UP000295668">
    <property type="component" value="Unassembled WGS sequence"/>
</dbReference>
<keyword evidence="2" id="KW-1185">Reference proteome</keyword>
<organism evidence="1 2">
    <name type="scientific">Pedobacter changchengzhani</name>
    <dbReference type="NCBI Taxonomy" id="2529274"/>
    <lineage>
        <taxon>Bacteria</taxon>
        <taxon>Pseudomonadati</taxon>
        <taxon>Bacteroidota</taxon>
        <taxon>Sphingobacteriia</taxon>
        <taxon>Sphingobacteriales</taxon>
        <taxon>Sphingobacteriaceae</taxon>
        <taxon>Pedobacter</taxon>
    </lineage>
</organism>
<dbReference type="RefSeq" id="WP_133262179.1">
    <property type="nucleotide sequence ID" value="NZ_SJCY01000004.1"/>
</dbReference>
<dbReference type="OrthoDB" id="1260000at2"/>
<comment type="caution">
    <text evidence="1">The sequence shown here is derived from an EMBL/GenBank/DDBJ whole genome shotgun (WGS) entry which is preliminary data.</text>
</comment>
<proteinExistence type="predicted"/>
<dbReference type="PROSITE" id="PS51257">
    <property type="entry name" value="PROKAR_LIPOPROTEIN"/>
    <property type="match status" value="1"/>
</dbReference>